<evidence type="ECO:0000313" key="3">
    <source>
        <dbReference type="Proteomes" id="UP000034246"/>
    </source>
</evidence>
<evidence type="ECO:0000259" key="1">
    <source>
        <dbReference type="Pfam" id="PF01551"/>
    </source>
</evidence>
<organism evidence="2 3">
    <name type="scientific">Candidatus Woesebacteria bacterium GW2011_GWA1_39_21</name>
    <dbReference type="NCBI Taxonomy" id="1618550"/>
    <lineage>
        <taxon>Bacteria</taxon>
        <taxon>Candidatus Woeseibacteriota</taxon>
    </lineage>
</organism>
<proteinExistence type="predicted"/>
<dbReference type="Pfam" id="PF01551">
    <property type="entry name" value="Peptidase_M23"/>
    <property type="match status" value="1"/>
</dbReference>
<dbReference type="CDD" id="cd12797">
    <property type="entry name" value="M23_peptidase"/>
    <property type="match status" value="1"/>
</dbReference>
<dbReference type="InterPro" id="IPR011055">
    <property type="entry name" value="Dup_hybrid_motif"/>
</dbReference>
<comment type="caution">
    <text evidence="2">The sequence shown here is derived from an EMBL/GenBank/DDBJ whole genome shotgun (WGS) entry which is preliminary data.</text>
</comment>
<dbReference type="PANTHER" id="PTHR21666">
    <property type="entry name" value="PEPTIDASE-RELATED"/>
    <property type="match status" value="1"/>
</dbReference>
<reference evidence="2 3" key="1">
    <citation type="journal article" date="2015" name="Nature">
        <title>rRNA introns, odd ribosomes, and small enigmatic genomes across a large radiation of phyla.</title>
        <authorList>
            <person name="Brown C.T."/>
            <person name="Hug L.A."/>
            <person name="Thomas B.C."/>
            <person name="Sharon I."/>
            <person name="Castelle C.J."/>
            <person name="Singh A."/>
            <person name="Wilkins M.J."/>
            <person name="Williams K.H."/>
            <person name="Banfield J.F."/>
        </authorList>
    </citation>
    <scope>NUCLEOTIDE SEQUENCE [LARGE SCALE GENOMIC DNA]</scope>
</reference>
<dbReference type="PANTHER" id="PTHR21666:SF270">
    <property type="entry name" value="MUREIN HYDROLASE ACTIVATOR ENVC"/>
    <property type="match status" value="1"/>
</dbReference>
<dbReference type="STRING" id="1618550.UT39_C0009G0054"/>
<name>A0A0G0N524_9BACT</name>
<dbReference type="SUPFAM" id="SSF51261">
    <property type="entry name" value="Duplicated hybrid motif"/>
    <property type="match status" value="1"/>
</dbReference>
<protein>
    <submittedName>
        <fullName evidence="2">Peptidase M23</fullName>
    </submittedName>
</protein>
<evidence type="ECO:0000313" key="2">
    <source>
        <dbReference type="EMBL" id="KKR11294.1"/>
    </source>
</evidence>
<dbReference type="EMBL" id="LBWP01000009">
    <property type="protein sequence ID" value="KKR11294.1"/>
    <property type="molecule type" value="Genomic_DNA"/>
</dbReference>
<dbReference type="GO" id="GO:0004222">
    <property type="term" value="F:metalloendopeptidase activity"/>
    <property type="evidence" value="ECO:0007669"/>
    <property type="project" value="TreeGrafter"/>
</dbReference>
<dbReference type="Gene3D" id="2.70.70.10">
    <property type="entry name" value="Glucose Permease (Domain IIA)"/>
    <property type="match status" value="1"/>
</dbReference>
<sequence length="246" mass="27420">MRKITKKRRLRSQKTAADSKASYQGLSWFMSLSNGGKFTVLKLKRWLTHEVGVFFLAINTLRGVKKGNRVSRVFRLVFENNKTQKVIGINLAALFLSTSLVQFPYDEKVTPDESFITKAPFVLETKKSIQYPVGKIVITQGYKVFHPGLDFDGVTGDPVRPIMDGVVEDVSYSKYAYGNAILINHGNKITSLYAHLSKILVKPNQEVTTDVIIGLMGASGHASGDHLHLEIRDNGKPFNPLTVLPK</sequence>
<gene>
    <name evidence="2" type="ORF">UT39_C0009G0054</name>
</gene>
<dbReference type="InterPro" id="IPR050570">
    <property type="entry name" value="Cell_wall_metabolism_enzyme"/>
</dbReference>
<dbReference type="AlphaFoldDB" id="A0A0G0N524"/>
<dbReference type="Proteomes" id="UP000034246">
    <property type="component" value="Unassembled WGS sequence"/>
</dbReference>
<dbReference type="InterPro" id="IPR016047">
    <property type="entry name" value="M23ase_b-sheet_dom"/>
</dbReference>
<feature type="domain" description="M23ase beta-sheet core" evidence="1">
    <location>
        <begin position="145"/>
        <end position="240"/>
    </location>
</feature>
<accession>A0A0G0N524</accession>